<sequence length="607" mass="66416">MAVRYPVLSQPRAEHFAGNRVPKPAHFRGDTTVQPVTYTAGELLHRAGQEHSRKTAAVFCEENVSWTYQRLDEEVTRLAANLYDVGLRPNHRVGVFMSNYSPVFLLQLAAARLGAVVVMFHPTFLTHELEHALQLTQCKVLVVQPSHKTTDCIQMLLQLLPELEISDSCAIESARFPSLTSVFVADCRGVGAAGYHSLCPTDWRSIPGLTCFNTFMAGPINPATVQVLESLLVKPTDPLCILFTSGSTGCPKAVTMTHHSVLNSAYFNGQTAGMTSHDIICLPMPLTHCTGLVGGLFTTLTAGGTLVFPGSVYTSEATLRAIQMYQCNITFGVGSMYIDQICHPKFGQFDLSSLQCGIIGGSNCPSSVKENIMQRLHLVRLLTAYGMSETSCAGTLTPCNATRDQMMCSTGQCLPHMEAKVLDVQTGQVVGVGQRGELCVRGIYLMQGYWGNPAQTHQAIDKDGWLRTGDIAEFDSQGFCRIVDRKKDMIIKGGVNIFPGEIEQCLVEHPDVQSAAVVGVPHELMEEQVCACIIVKDKTKPLTTGALRRYCKGRISPFKIPNHIVTLNAFPKTSTGKVLKPRLVQLASLHLKSTQRLIAKSVKFRPY</sequence>
<evidence type="ECO:0000313" key="5">
    <source>
        <dbReference type="EMBL" id="KAJ1984024.1"/>
    </source>
</evidence>
<dbReference type="OrthoDB" id="10253115at2759"/>
<dbReference type="Gene3D" id="3.40.50.12780">
    <property type="entry name" value="N-terminal domain of ligase-like"/>
    <property type="match status" value="1"/>
</dbReference>
<dbReference type="Pfam" id="PF00501">
    <property type="entry name" value="AMP-binding"/>
    <property type="match status" value="1"/>
</dbReference>
<evidence type="ECO:0000259" key="3">
    <source>
        <dbReference type="Pfam" id="PF00501"/>
    </source>
</evidence>
<dbReference type="InterPro" id="IPR000873">
    <property type="entry name" value="AMP-dep_synth/lig_dom"/>
</dbReference>
<dbReference type="PANTHER" id="PTHR43201:SF5">
    <property type="entry name" value="MEDIUM-CHAIN ACYL-COA LIGASE ACSF2, MITOCHONDRIAL"/>
    <property type="match status" value="1"/>
</dbReference>
<dbReference type="Proteomes" id="UP001151582">
    <property type="component" value="Unassembled WGS sequence"/>
</dbReference>
<dbReference type="InterPro" id="IPR042099">
    <property type="entry name" value="ANL_N_sf"/>
</dbReference>
<dbReference type="AlphaFoldDB" id="A0A9W8B4I5"/>
<feature type="domain" description="AMP-dependent synthetase/ligase" evidence="3">
    <location>
        <begin position="46"/>
        <end position="450"/>
    </location>
</feature>
<dbReference type="GO" id="GO:0006631">
    <property type="term" value="P:fatty acid metabolic process"/>
    <property type="evidence" value="ECO:0007669"/>
    <property type="project" value="TreeGrafter"/>
</dbReference>
<accession>A0A9W8B4I5</accession>
<dbReference type="Pfam" id="PF13193">
    <property type="entry name" value="AMP-binding_C"/>
    <property type="match status" value="1"/>
</dbReference>
<dbReference type="InterPro" id="IPR020845">
    <property type="entry name" value="AMP-binding_CS"/>
</dbReference>
<dbReference type="Gene3D" id="3.30.300.30">
    <property type="match status" value="1"/>
</dbReference>
<reference evidence="5" key="1">
    <citation type="submission" date="2022-07" db="EMBL/GenBank/DDBJ databases">
        <title>Phylogenomic reconstructions and comparative analyses of Kickxellomycotina fungi.</title>
        <authorList>
            <person name="Reynolds N.K."/>
            <person name="Stajich J.E."/>
            <person name="Barry K."/>
            <person name="Grigoriev I.V."/>
            <person name="Crous P."/>
            <person name="Smith M.E."/>
        </authorList>
    </citation>
    <scope>NUCLEOTIDE SEQUENCE</scope>
    <source>
        <strain evidence="5">RSA 567</strain>
    </source>
</reference>
<dbReference type="PANTHER" id="PTHR43201">
    <property type="entry name" value="ACYL-COA SYNTHETASE"/>
    <property type="match status" value="1"/>
</dbReference>
<comment type="similarity">
    <text evidence="1">Belongs to the ATP-dependent AMP-binding enzyme family.</text>
</comment>
<dbReference type="PROSITE" id="PS00455">
    <property type="entry name" value="AMP_BINDING"/>
    <property type="match status" value="1"/>
</dbReference>
<name>A0A9W8B4I5_9FUNG</name>
<keyword evidence="6" id="KW-1185">Reference proteome</keyword>
<dbReference type="EMBL" id="JANBQB010000033">
    <property type="protein sequence ID" value="KAJ1984024.1"/>
    <property type="molecule type" value="Genomic_DNA"/>
</dbReference>
<keyword evidence="2" id="KW-0436">Ligase</keyword>
<gene>
    <name evidence="5" type="ORF">H4R34_000932</name>
</gene>
<organism evidence="5 6">
    <name type="scientific">Dimargaris verticillata</name>
    <dbReference type="NCBI Taxonomy" id="2761393"/>
    <lineage>
        <taxon>Eukaryota</taxon>
        <taxon>Fungi</taxon>
        <taxon>Fungi incertae sedis</taxon>
        <taxon>Zoopagomycota</taxon>
        <taxon>Kickxellomycotina</taxon>
        <taxon>Dimargaritomycetes</taxon>
        <taxon>Dimargaritales</taxon>
        <taxon>Dimargaritaceae</taxon>
        <taxon>Dimargaris</taxon>
    </lineage>
</organism>
<dbReference type="InterPro" id="IPR025110">
    <property type="entry name" value="AMP-bd_C"/>
</dbReference>
<proteinExistence type="inferred from homology"/>
<dbReference type="InterPro" id="IPR045851">
    <property type="entry name" value="AMP-bd_C_sf"/>
</dbReference>
<evidence type="ECO:0000313" key="6">
    <source>
        <dbReference type="Proteomes" id="UP001151582"/>
    </source>
</evidence>
<evidence type="ECO:0008006" key="7">
    <source>
        <dbReference type="Google" id="ProtNLM"/>
    </source>
</evidence>
<evidence type="ECO:0000256" key="2">
    <source>
        <dbReference type="ARBA" id="ARBA00022598"/>
    </source>
</evidence>
<evidence type="ECO:0000259" key="4">
    <source>
        <dbReference type="Pfam" id="PF13193"/>
    </source>
</evidence>
<dbReference type="FunFam" id="3.30.300.30:FF:000008">
    <property type="entry name" value="2,3-dihydroxybenzoate-AMP ligase"/>
    <property type="match status" value="1"/>
</dbReference>
<comment type="caution">
    <text evidence="5">The sequence shown here is derived from an EMBL/GenBank/DDBJ whole genome shotgun (WGS) entry which is preliminary data.</text>
</comment>
<protein>
    <recommendedName>
        <fullName evidence="7">Long-chain-fatty-acid--CoA ligase</fullName>
    </recommendedName>
</protein>
<dbReference type="Gene3D" id="3.40.50.980">
    <property type="match status" value="1"/>
</dbReference>
<evidence type="ECO:0000256" key="1">
    <source>
        <dbReference type="ARBA" id="ARBA00006432"/>
    </source>
</evidence>
<dbReference type="SUPFAM" id="SSF56801">
    <property type="entry name" value="Acetyl-CoA synthetase-like"/>
    <property type="match status" value="1"/>
</dbReference>
<feature type="domain" description="AMP-binding enzyme C-terminal" evidence="4">
    <location>
        <begin position="501"/>
        <end position="577"/>
    </location>
</feature>
<dbReference type="GO" id="GO:0031956">
    <property type="term" value="F:medium-chain fatty acid-CoA ligase activity"/>
    <property type="evidence" value="ECO:0007669"/>
    <property type="project" value="TreeGrafter"/>
</dbReference>